<dbReference type="PANTHER" id="PTHR43648:SF1">
    <property type="entry name" value="ELECTRON TRANSFER FLAVOPROTEIN BETA SUBUNIT LYSINE METHYLTRANSFERASE"/>
    <property type="match status" value="1"/>
</dbReference>
<dbReference type="Pfam" id="PF06325">
    <property type="entry name" value="PrmA"/>
    <property type="match status" value="1"/>
</dbReference>
<reference evidence="3 4" key="1">
    <citation type="submission" date="2015-09" db="EMBL/GenBank/DDBJ databases">
        <authorList>
            <person name="Jackson K.R."/>
            <person name="Lunt B.L."/>
            <person name="Fisher J.N.B."/>
            <person name="Gardner A.V."/>
            <person name="Bailey M.E."/>
            <person name="Deus L.M."/>
            <person name="Earl A.S."/>
            <person name="Gibby P.D."/>
            <person name="Hartmann K.A."/>
            <person name="Liu J.E."/>
            <person name="Manci A.M."/>
            <person name="Nielsen D.A."/>
            <person name="Solomon M.B."/>
            <person name="Breakwell D.P."/>
            <person name="Burnett S.H."/>
            <person name="Grose J.H."/>
        </authorList>
    </citation>
    <scope>NUCLEOTIDE SEQUENCE [LARGE SCALE GENOMIC DNA]</scope>
    <source>
        <strain evidence="3 4">16</strain>
    </source>
</reference>
<dbReference type="PANTHER" id="PTHR43648">
    <property type="entry name" value="ELECTRON TRANSFER FLAVOPROTEIN BETA SUBUNIT LYSINE METHYLTRANSFERASE"/>
    <property type="match status" value="1"/>
</dbReference>
<reference evidence="3 4" key="2">
    <citation type="submission" date="2015-10" db="EMBL/GenBank/DDBJ databases">
        <title>Draft Genome Sequence of Prosthecomicrobium hirschii ATCC 27832.</title>
        <authorList>
            <person name="Daniel J."/>
            <person name="Givan S.A."/>
            <person name="Brun Y.V."/>
            <person name="Brown P.J."/>
        </authorList>
    </citation>
    <scope>NUCLEOTIDE SEQUENCE [LARGE SCALE GENOMIC DNA]</scope>
    <source>
        <strain evidence="3 4">16</strain>
    </source>
</reference>
<dbReference type="InterPro" id="IPR029063">
    <property type="entry name" value="SAM-dependent_MTases_sf"/>
</dbReference>
<name>A0A0P6W036_9HYPH</name>
<keyword evidence="4" id="KW-1185">Reference proteome</keyword>
<proteinExistence type="predicted"/>
<dbReference type="Gene3D" id="3.40.50.150">
    <property type="entry name" value="Vaccinia Virus protein VP39"/>
    <property type="match status" value="1"/>
</dbReference>
<dbReference type="AlphaFoldDB" id="A0A0P6W036"/>
<evidence type="ECO:0000256" key="2">
    <source>
        <dbReference type="ARBA" id="ARBA00022679"/>
    </source>
</evidence>
<dbReference type="Proteomes" id="UP000048984">
    <property type="component" value="Unassembled WGS sequence"/>
</dbReference>
<dbReference type="GO" id="GO:0032259">
    <property type="term" value="P:methylation"/>
    <property type="evidence" value="ECO:0007669"/>
    <property type="project" value="UniProtKB-KW"/>
</dbReference>
<dbReference type="SUPFAM" id="SSF53335">
    <property type="entry name" value="S-adenosyl-L-methionine-dependent methyltransferases"/>
    <property type="match status" value="1"/>
</dbReference>
<comment type="caution">
    <text evidence="3">The sequence shown here is derived from an EMBL/GenBank/DDBJ whole genome shotgun (WGS) entry which is preliminary data.</text>
</comment>
<evidence type="ECO:0000313" key="4">
    <source>
        <dbReference type="Proteomes" id="UP000048984"/>
    </source>
</evidence>
<dbReference type="EMBL" id="LJYW01000001">
    <property type="protein sequence ID" value="KPL51423.1"/>
    <property type="molecule type" value="Genomic_DNA"/>
</dbReference>
<accession>A0A0P6W036</accession>
<evidence type="ECO:0000256" key="1">
    <source>
        <dbReference type="ARBA" id="ARBA00022603"/>
    </source>
</evidence>
<gene>
    <name evidence="3" type="ORF">ABB55_03600</name>
</gene>
<evidence type="ECO:0008006" key="5">
    <source>
        <dbReference type="Google" id="ProtNLM"/>
    </source>
</evidence>
<dbReference type="GO" id="GO:0008276">
    <property type="term" value="F:protein methyltransferase activity"/>
    <property type="evidence" value="ECO:0007669"/>
    <property type="project" value="TreeGrafter"/>
</dbReference>
<organism evidence="3 4">
    <name type="scientific">Prosthecodimorpha hirschii</name>
    <dbReference type="NCBI Taxonomy" id="665126"/>
    <lineage>
        <taxon>Bacteria</taxon>
        <taxon>Pseudomonadati</taxon>
        <taxon>Pseudomonadota</taxon>
        <taxon>Alphaproteobacteria</taxon>
        <taxon>Hyphomicrobiales</taxon>
        <taxon>Ancalomicrobiaceae</taxon>
        <taxon>Prosthecodimorpha</taxon>
    </lineage>
</organism>
<sequence length="306" mass="32601">MTTWLLSLDGPEGFVCALADRITGDEHIAADAAGAFDLGGGSGWRAEAWFSIRPDLAELTERLVLHLDDPDAAGRLSGLALRAYDDADWQAIGLDGLPPVAAGRFRVFGDHNRPADPARLGRTDLVIQASTAFGTGDHASTQLSLMALDLELRRTRPTNVLDLGTGTGILGLALARAVADARVLGSDIEPVAVRMAEANRAGNAVSRRFRALLADGLDDIRFARAAPFDLVLANILPDPLCRLAGPVVRLMAPGARLVVAGLRIGEQARLVAAYRARGLVLVRRLAAKEWASLTFEKPARRHAFLG</sequence>
<dbReference type="RefSeq" id="WP_054357585.1">
    <property type="nucleotide sequence ID" value="NZ_LJYW01000001.1"/>
</dbReference>
<evidence type="ECO:0000313" key="3">
    <source>
        <dbReference type="EMBL" id="KPL51423.1"/>
    </source>
</evidence>
<keyword evidence="1" id="KW-0489">Methyltransferase</keyword>
<dbReference type="InterPro" id="IPR050078">
    <property type="entry name" value="Ribosomal_L11_MeTrfase_PrmA"/>
</dbReference>
<protein>
    <recommendedName>
        <fullName evidence="5">Ribosomal protein L11 methyltransferase</fullName>
    </recommendedName>
</protein>
<dbReference type="CDD" id="cd02440">
    <property type="entry name" value="AdoMet_MTases"/>
    <property type="match status" value="1"/>
</dbReference>
<dbReference type="STRING" id="665126.ABB55_03600"/>
<keyword evidence="2" id="KW-0808">Transferase</keyword>